<evidence type="ECO:0000313" key="3">
    <source>
        <dbReference type="EMBL" id="PNO70573.1"/>
    </source>
</evidence>
<comment type="caution">
    <text evidence="3">The sequence shown here is derived from an EMBL/GenBank/DDBJ whole genome shotgun (WGS) entry which is preliminary data.</text>
</comment>
<dbReference type="AlphaFoldDB" id="A0AAP8PJT1"/>
<dbReference type="EMBL" id="JTBC02000002">
    <property type="protein sequence ID" value="PNO70573.1"/>
    <property type="molecule type" value="Genomic_DNA"/>
</dbReference>
<sequence length="137" mass="16350">METVEVARDVLTNFIMKMNEWEMRCYPLLSADDSENIKVVLKDELDEIFNKFCTVKERKQGRQTSLSCSEPPEYSPSEEVLSSEINKNKAVFVTQQHTGFKNKYRYTLHLKNDEWRIDKKEWLDDDNGIEKWKQCYL</sequence>
<reference evidence="4" key="1">
    <citation type="submission" date="2017-12" db="EMBL/GenBank/DDBJ databases">
        <title>FDA dAtabase for Regulatory Grade micrObial Sequences (FDA-ARGOS): Supporting development and validation of Infectious Disease Dx tests.</title>
        <authorList>
            <person name="Campos J."/>
            <person name="Goldberg B."/>
            <person name="Tallon L."/>
            <person name="Sadzewicz L."/>
            <person name="Sengamalay N."/>
            <person name="Ott S."/>
            <person name="Godinez A."/>
            <person name="Nagaraj S."/>
            <person name="Vavikolanu K."/>
            <person name="Vyas G."/>
            <person name="Nadendla S."/>
            <person name="Aluvathingal J."/>
            <person name="Geyer C."/>
            <person name="Nandy P."/>
            <person name="Hobson J."/>
            <person name="Sichtig H."/>
        </authorList>
    </citation>
    <scope>NUCLEOTIDE SEQUENCE [LARGE SCALE GENOMIC DNA]</scope>
    <source>
        <strain evidence="4">FDAARGOS_79</strain>
    </source>
</reference>
<dbReference type="Proteomes" id="UP000030378">
    <property type="component" value="Unassembled WGS sequence"/>
</dbReference>
<dbReference type="RefSeq" id="WP_038873821.1">
    <property type="nucleotide sequence ID" value="NZ_CABMHU010000017.1"/>
</dbReference>
<organism evidence="3 4">
    <name type="scientific">Serratia marcescens</name>
    <dbReference type="NCBI Taxonomy" id="615"/>
    <lineage>
        <taxon>Bacteria</taxon>
        <taxon>Pseudomonadati</taxon>
        <taxon>Pseudomonadota</taxon>
        <taxon>Gammaproteobacteria</taxon>
        <taxon>Enterobacterales</taxon>
        <taxon>Yersiniaceae</taxon>
        <taxon>Serratia</taxon>
    </lineage>
</organism>
<accession>A0AAP8PJT1</accession>
<name>A0AAP8PJT1_SERMA</name>
<evidence type="ECO:0000259" key="2">
    <source>
        <dbReference type="Pfam" id="PF15655"/>
    </source>
</evidence>
<evidence type="ECO:0000313" key="4">
    <source>
        <dbReference type="Proteomes" id="UP000030378"/>
    </source>
</evidence>
<dbReference type="InterPro" id="IPR028049">
    <property type="entry name" value="Imm-NTF2"/>
</dbReference>
<evidence type="ECO:0000256" key="1">
    <source>
        <dbReference type="SAM" id="MobiDB-lite"/>
    </source>
</evidence>
<dbReference type="Pfam" id="PF15655">
    <property type="entry name" value="Imm-NTF2"/>
    <property type="match status" value="1"/>
</dbReference>
<feature type="compositionally biased region" description="Low complexity" evidence="1">
    <location>
        <begin position="65"/>
        <end position="77"/>
    </location>
</feature>
<gene>
    <name evidence="3" type="ORF">MC70_011395</name>
</gene>
<feature type="domain" description="NTF2 fold immunity protein" evidence="2">
    <location>
        <begin position="7"/>
        <end position="126"/>
    </location>
</feature>
<proteinExistence type="predicted"/>
<feature type="region of interest" description="Disordered" evidence="1">
    <location>
        <begin position="58"/>
        <end position="77"/>
    </location>
</feature>
<protein>
    <recommendedName>
        <fullName evidence="2">NTF2 fold immunity protein domain-containing protein</fullName>
    </recommendedName>
</protein>